<reference evidence="2" key="2">
    <citation type="journal article" date="2020" name="Antonie Van Leeuwenhoek">
        <title>Labilibaculum antarcticum sp. nov., a novel facultative anaerobic, psychrotorelant bacterium isolated from marine sediment of Antarctica.</title>
        <authorList>
            <person name="Watanabe M."/>
            <person name="Kojima H."/>
            <person name="Fukui M."/>
        </authorList>
    </citation>
    <scope>NUCLEOTIDE SEQUENCE [LARGE SCALE GENOMIC DNA]</scope>
    <source>
        <strain evidence="2">SPP2</strain>
    </source>
</reference>
<protein>
    <recommendedName>
        <fullName evidence="3">3-oxoacyl-ACP synthase</fullName>
    </recommendedName>
</protein>
<dbReference type="GO" id="GO:0016746">
    <property type="term" value="F:acyltransferase activity"/>
    <property type="evidence" value="ECO:0007669"/>
    <property type="project" value="InterPro"/>
</dbReference>
<evidence type="ECO:0000313" key="1">
    <source>
        <dbReference type="EMBL" id="BAX82458.1"/>
    </source>
</evidence>
<evidence type="ECO:0008006" key="3">
    <source>
        <dbReference type="Google" id="ProtNLM"/>
    </source>
</evidence>
<accession>A0A1Y1CPU2</accession>
<gene>
    <name evidence="1" type="ORF">ALGA_4167</name>
</gene>
<organism evidence="1 2">
    <name type="scientific">Labilibaculum antarcticum</name>
    <dbReference type="NCBI Taxonomy" id="1717717"/>
    <lineage>
        <taxon>Bacteria</taxon>
        <taxon>Pseudomonadati</taxon>
        <taxon>Bacteroidota</taxon>
        <taxon>Bacteroidia</taxon>
        <taxon>Marinilabiliales</taxon>
        <taxon>Marinifilaceae</taxon>
        <taxon>Labilibaculum</taxon>
    </lineage>
</organism>
<evidence type="ECO:0000313" key="2">
    <source>
        <dbReference type="Proteomes" id="UP000218267"/>
    </source>
</evidence>
<dbReference type="EMBL" id="AP018042">
    <property type="protein sequence ID" value="BAX82458.1"/>
    <property type="molecule type" value="Genomic_DNA"/>
</dbReference>
<dbReference type="Proteomes" id="UP000218267">
    <property type="component" value="Chromosome"/>
</dbReference>
<dbReference type="AlphaFoldDB" id="A0A1Y1CPU2"/>
<keyword evidence="2" id="KW-1185">Reference proteome</keyword>
<dbReference type="InterPro" id="IPR016039">
    <property type="entry name" value="Thiolase-like"/>
</dbReference>
<reference evidence="1 2" key="1">
    <citation type="journal article" date="2018" name="Mar. Genomics">
        <title>Complete genome sequence of Marinifilaceae bacterium strain SPP2, isolated from the Antarctic marine sediment.</title>
        <authorList>
            <person name="Watanabe M."/>
            <person name="Kojima H."/>
            <person name="Fukui M."/>
        </authorList>
    </citation>
    <scope>NUCLEOTIDE SEQUENCE [LARGE SCALE GENOMIC DNA]</scope>
    <source>
        <strain evidence="1 2">SPP2</strain>
    </source>
</reference>
<dbReference type="KEGG" id="mbas:ALGA_4167"/>
<name>A0A1Y1CPU2_9BACT</name>
<dbReference type="OrthoDB" id="1071350at2"/>
<sequence>MHILKYCSVSDAEITDGSEVLFKSNEKDLKPFLKEFYKSEKLEYPKFYKMDAQCKLAFIAAEVLFRNIGREQYQNEEIALVFANSESTLATDMSYWESTKNIASPALFVYTLPNILMGEIAIRNKIKGENYFFVSENFDAQLLHQQTEMVFQNTATKLVVVGWVNYESETNYSAKLFLISKSEVGLFPFTIDNINNLNK</sequence>
<dbReference type="SUPFAM" id="SSF53901">
    <property type="entry name" value="Thiolase-like"/>
    <property type="match status" value="1"/>
</dbReference>
<proteinExistence type="predicted"/>
<dbReference type="RefSeq" id="WP_096432790.1">
    <property type="nucleotide sequence ID" value="NZ_AP018042.1"/>
</dbReference>